<keyword evidence="1 3" id="KW-0238">DNA-binding</keyword>
<dbReference type="SUPFAM" id="SSF56349">
    <property type="entry name" value="DNA breaking-rejoining enzymes"/>
    <property type="match status" value="1"/>
</dbReference>
<dbReference type="Gene3D" id="1.10.443.10">
    <property type="entry name" value="Intergrase catalytic core"/>
    <property type="match status" value="1"/>
</dbReference>
<dbReference type="EMBL" id="BAABBA010000004">
    <property type="protein sequence ID" value="GAA4286603.1"/>
    <property type="molecule type" value="Genomic_DNA"/>
</dbReference>
<gene>
    <name evidence="6" type="ORF">GCM10022262_09620</name>
</gene>
<proteinExistence type="predicted"/>
<dbReference type="PROSITE" id="PS51898">
    <property type="entry name" value="TYR_RECOMBINASE"/>
    <property type="match status" value="1"/>
</dbReference>
<reference evidence="7" key="1">
    <citation type="journal article" date="2019" name="Int. J. Syst. Evol. Microbiol.">
        <title>The Global Catalogue of Microorganisms (GCM) 10K type strain sequencing project: providing services to taxonomists for standard genome sequencing and annotation.</title>
        <authorList>
            <consortium name="The Broad Institute Genomics Platform"/>
            <consortium name="The Broad Institute Genome Sequencing Center for Infectious Disease"/>
            <person name="Wu L."/>
            <person name="Ma J."/>
        </authorList>
    </citation>
    <scope>NUCLEOTIDE SEQUENCE [LARGE SCALE GENOMIC DNA]</scope>
    <source>
        <strain evidence="7">JCM 17459</strain>
    </source>
</reference>
<dbReference type="InterPro" id="IPR044068">
    <property type="entry name" value="CB"/>
</dbReference>
<dbReference type="Pfam" id="PF00589">
    <property type="entry name" value="Phage_integrase"/>
    <property type="match status" value="1"/>
</dbReference>
<dbReference type="RefSeq" id="WP_345038302.1">
    <property type="nucleotide sequence ID" value="NZ_BAABBA010000004.1"/>
</dbReference>
<feature type="domain" description="Core-binding (CB)" evidence="5">
    <location>
        <begin position="22"/>
        <end position="102"/>
    </location>
</feature>
<accession>A0ABP8ES78</accession>
<sequence>MREHSDGSGVVAPVMGSYLLPEHWRAPITGWLRWLKSDGRPKDSVAVRRTQITRLARDRADRAPWSLTTQDLAEWLADHPSWTPSYRRAVRAAVRGFYAWARAVGLADHDPASLLPRSRPGHYQPRPIPDDIVERAMSIASPRVQLMLELARDCGLRRAEIAAVHTRDVERHHGIDFLRVNGKGRRERLVPISQSLAERIRERPTGWLFPSPHRASHLCTDRVGKLITAVLPRPWTPHSLRHGYATAAYAVENDLVAVRDLLGHSSVSTTQIYVLAPTGAVLRAGSGARLHSPRGTAA</sequence>
<organism evidence="6 7">
    <name type="scientific">Georgenia daeguensis</name>
    <dbReference type="NCBI Taxonomy" id="908355"/>
    <lineage>
        <taxon>Bacteria</taxon>
        <taxon>Bacillati</taxon>
        <taxon>Actinomycetota</taxon>
        <taxon>Actinomycetes</taxon>
        <taxon>Micrococcales</taxon>
        <taxon>Bogoriellaceae</taxon>
        <taxon>Georgenia</taxon>
    </lineage>
</organism>
<dbReference type="InterPro" id="IPR002104">
    <property type="entry name" value="Integrase_catalytic"/>
</dbReference>
<dbReference type="InterPro" id="IPR011010">
    <property type="entry name" value="DNA_brk_join_enz"/>
</dbReference>
<evidence type="ECO:0000256" key="3">
    <source>
        <dbReference type="PROSITE-ProRule" id="PRU01248"/>
    </source>
</evidence>
<dbReference type="PANTHER" id="PTHR30349:SF64">
    <property type="entry name" value="PROPHAGE INTEGRASE INTD-RELATED"/>
    <property type="match status" value="1"/>
</dbReference>
<dbReference type="Proteomes" id="UP001499841">
    <property type="component" value="Unassembled WGS sequence"/>
</dbReference>
<name>A0ABP8ES78_9MICO</name>
<evidence type="ECO:0000259" key="5">
    <source>
        <dbReference type="PROSITE" id="PS51900"/>
    </source>
</evidence>
<evidence type="ECO:0000313" key="6">
    <source>
        <dbReference type="EMBL" id="GAA4286603.1"/>
    </source>
</evidence>
<dbReference type="PROSITE" id="PS51900">
    <property type="entry name" value="CB"/>
    <property type="match status" value="1"/>
</dbReference>
<evidence type="ECO:0000256" key="2">
    <source>
        <dbReference type="ARBA" id="ARBA00023172"/>
    </source>
</evidence>
<evidence type="ECO:0000313" key="7">
    <source>
        <dbReference type="Proteomes" id="UP001499841"/>
    </source>
</evidence>
<keyword evidence="7" id="KW-1185">Reference proteome</keyword>
<protein>
    <submittedName>
        <fullName evidence="6">Tyrosine-type recombinase/integrase</fullName>
    </submittedName>
</protein>
<dbReference type="InterPro" id="IPR050090">
    <property type="entry name" value="Tyrosine_recombinase_XerCD"/>
</dbReference>
<feature type="domain" description="Tyr recombinase" evidence="4">
    <location>
        <begin position="123"/>
        <end position="287"/>
    </location>
</feature>
<dbReference type="PANTHER" id="PTHR30349">
    <property type="entry name" value="PHAGE INTEGRASE-RELATED"/>
    <property type="match status" value="1"/>
</dbReference>
<evidence type="ECO:0000259" key="4">
    <source>
        <dbReference type="PROSITE" id="PS51898"/>
    </source>
</evidence>
<evidence type="ECO:0000256" key="1">
    <source>
        <dbReference type="ARBA" id="ARBA00023125"/>
    </source>
</evidence>
<keyword evidence="2" id="KW-0233">DNA recombination</keyword>
<comment type="caution">
    <text evidence="6">The sequence shown here is derived from an EMBL/GenBank/DDBJ whole genome shotgun (WGS) entry which is preliminary data.</text>
</comment>
<dbReference type="InterPro" id="IPR013762">
    <property type="entry name" value="Integrase-like_cat_sf"/>
</dbReference>